<comment type="catalytic activity">
    <reaction evidence="6">
        <text>a 2'-deoxycytidine in DNA + S-adenosyl-L-methionine = a 5-methyl-2'-deoxycytidine in DNA + S-adenosyl-L-homocysteine + H(+)</text>
        <dbReference type="Rhea" id="RHEA:13681"/>
        <dbReference type="Rhea" id="RHEA-COMP:11369"/>
        <dbReference type="Rhea" id="RHEA-COMP:11370"/>
        <dbReference type="ChEBI" id="CHEBI:15378"/>
        <dbReference type="ChEBI" id="CHEBI:57856"/>
        <dbReference type="ChEBI" id="CHEBI:59789"/>
        <dbReference type="ChEBI" id="CHEBI:85452"/>
        <dbReference type="ChEBI" id="CHEBI:85454"/>
        <dbReference type="EC" id="2.1.1.37"/>
    </reaction>
</comment>
<dbReference type="PANTHER" id="PTHR10629">
    <property type="entry name" value="CYTOSINE-SPECIFIC METHYLTRANSFERASE"/>
    <property type="match status" value="1"/>
</dbReference>
<gene>
    <name evidence="9" type="ORF">EV681_3086</name>
</gene>
<reference evidence="9 10" key="1">
    <citation type="submission" date="2019-02" db="EMBL/GenBank/DDBJ databases">
        <title>Genomic Encyclopedia of Type Strains, Phase IV (KMG-IV): sequencing the most valuable type-strain genomes for metagenomic binning, comparative biology and taxonomic classification.</title>
        <authorList>
            <person name="Goeker M."/>
        </authorList>
    </citation>
    <scope>NUCLEOTIDE SEQUENCE [LARGE SCALE GENOMIC DNA]</scope>
    <source>
        <strain evidence="9 10">DSM 23814</strain>
    </source>
</reference>
<dbReference type="EC" id="2.1.1.37" evidence="1"/>
<dbReference type="GO" id="GO:0032259">
    <property type="term" value="P:methylation"/>
    <property type="evidence" value="ECO:0007669"/>
    <property type="project" value="UniProtKB-KW"/>
</dbReference>
<keyword evidence="10" id="KW-1185">Reference proteome</keyword>
<evidence type="ECO:0000256" key="4">
    <source>
        <dbReference type="ARBA" id="ARBA00022691"/>
    </source>
</evidence>
<protein>
    <recommendedName>
        <fullName evidence="1">DNA (cytosine-5-)-methyltransferase</fullName>
        <ecNumber evidence="1">2.1.1.37</ecNumber>
    </recommendedName>
</protein>
<evidence type="ECO:0000256" key="3">
    <source>
        <dbReference type="ARBA" id="ARBA00022679"/>
    </source>
</evidence>
<dbReference type="InterPro" id="IPR001525">
    <property type="entry name" value="C5_MeTfrase"/>
</dbReference>
<dbReference type="OrthoDB" id="9813719at2"/>
<evidence type="ECO:0000256" key="2">
    <source>
        <dbReference type="ARBA" id="ARBA00022603"/>
    </source>
</evidence>
<dbReference type="PRINTS" id="PR00105">
    <property type="entry name" value="C5METTRFRASE"/>
</dbReference>
<evidence type="ECO:0000256" key="1">
    <source>
        <dbReference type="ARBA" id="ARBA00011975"/>
    </source>
</evidence>
<name>A0A4Q7VD34_9BURK</name>
<keyword evidence="2 7" id="KW-0489">Methyltransferase</keyword>
<sequence>MTSNKAIDLFAGAGGLSLGLKLAGWDVQIALEIDTDAVTTHRANMPEVHHLCDDIRDVDFAEFTGLGLVAGGPPCQPFSVSGKQLGIQDVRDMVPQFVRAVKESKPAAFLMENVHGLTTAKFRPYLETQIKALARLGYEVHWKVLNAADYGVPQNRRRLFIIGVPKGVQFQFPEPTHGPNSPRQTPYASVRQAIHDAPYDAPNSAKVVYCKNPILRKSPYAGMLLNGKGRPLNLDGPSHTIPATAGGNRTHIIDIKGVLKKYHTFLANGGSPRIGEVADCRRLTVRESARIQTFPDWFEFTGPRSRQYSQIGNAVPPLLAKVVGEALLSALITVNQPGIAA</sequence>
<accession>A0A4Q7VD34</accession>
<keyword evidence="4 7" id="KW-0949">S-adenosyl-L-methionine</keyword>
<keyword evidence="5" id="KW-0680">Restriction system</keyword>
<dbReference type="Gene3D" id="3.40.50.150">
    <property type="entry name" value="Vaccinia Virus protein VP39"/>
    <property type="match status" value="1"/>
</dbReference>
<dbReference type="SUPFAM" id="SSF53335">
    <property type="entry name" value="S-adenosyl-L-methionine-dependent methyltransferases"/>
    <property type="match status" value="1"/>
</dbReference>
<dbReference type="PROSITE" id="PS51679">
    <property type="entry name" value="SAM_MT_C5"/>
    <property type="match status" value="1"/>
</dbReference>
<dbReference type="InterPro" id="IPR029063">
    <property type="entry name" value="SAM-dependent_MTases_sf"/>
</dbReference>
<evidence type="ECO:0000256" key="8">
    <source>
        <dbReference type="RuleBase" id="RU000416"/>
    </source>
</evidence>
<evidence type="ECO:0000256" key="5">
    <source>
        <dbReference type="ARBA" id="ARBA00022747"/>
    </source>
</evidence>
<comment type="caution">
    <text evidence="9">The sequence shown here is derived from an EMBL/GenBank/DDBJ whole genome shotgun (WGS) entry which is preliminary data.</text>
</comment>
<dbReference type="NCBIfam" id="TIGR00675">
    <property type="entry name" value="dcm"/>
    <property type="match status" value="1"/>
</dbReference>
<evidence type="ECO:0000256" key="7">
    <source>
        <dbReference type="PROSITE-ProRule" id="PRU01016"/>
    </source>
</evidence>
<dbReference type="CDD" id="cd00315">
    <property type="entry name" value="Cyt_C5_DNA_methylase"/>
    <property type="match status" value="1"/>
</dbReference>
<dbReference type="Pfam" id="PF00145">
    <property type="entry name" value="DNA_methylase"/>
    <property type="match status" value="1"/>
</dbReference>
<dbReference type="GO" id="GO:0003677">
    <property type="term" value="F:DNA binding"/>
    <property type="evidence" value="ECO:0007669"/>
    <property type="project" value="TreeGrafter"/>
</dbReference>
<dbReference type="PANTHER" id="PTHR10629:SF52">
    <property type="entry name" value="DNA (CYTOSINE-5)-METHYLTRANSFERASE 1"/>
    <property type="match status" value="1"/>
</dbReference>
<dbReference type="GO" id="GO:0044027">
    <property type="term" value="P:negative regulation of gene expression via chromosomal CpG island methylation"/>
    <property type="evidence" value="ECO:0007669"/>
    <property type="project" value="TreeGrafter"/>
</dbReference>
<organism evidence="9 10">
    <name type="scientific">Advenella incenata</name>
    <dbReference type="NCBI Taxonomy" id="267800"/>
    <lineage>
        <taxon>Bacteria</taxon>
        <taxon>Pseudomonadati</taxon>
        <taxon>Pseudomonadota</taxon>
        <taxon>Betaproteobacteria</taxon>
        <taxon>Burkholderiales</taxon>
        <taxon>Alcaligenaceae</taxon>
    </lineage>
</organism>
<evidence type="ECO:0000256" key="6">
    <source>
        <dbReference type="ARBA" id="ARBA00047422"/>
    </source>
</evidence>
<dbReference type="InterPro" id="IPR050390">
    <property type="entry name" value="C5-Methyltransferase"/>
</dbReference>
<evidence type="ECO:0000313" key="9">
    <source>
        <dbReference type="EMBL" id="RZT94665.1"/>
    </source>
</evidence>
<feature type="active site" evidence="7">
    <location>
        <position position="75"/>
    </location>
</feature>
<dbReference type="Gene3D" id="3.90.120.10">
    <property type="entry name" value="DNA Methylase, subunit A, domain 2"/>
    <property type="match status" value="1"/>
</dbReference>
<keyword evidence="3 7" id="KW-0808">Transferase</keyword>
<dbReference type="EMBL" id="SHKO01000002">
    <property type="protein sequence ID" value="RZT94665.1"/>
    <property type="molecule type" value="Genomic_DNA"/>
</dbReference>
<dbReference type="AlphaFoldDB" id="A0A4Q7VD34"/>
<dbReference type="Proteomes" id="UP000293398">
    <property type="component" value="Unassembled WGS sequence"/>
</dbReference>
<proteinExistence type="inferred from homology"/>
<comment type="similarity">
    <text evidence="7 8">Belongs to the class I-like SAM-binding methyltransferase superfamily. C5-methyltransferase family.</text>
</comment>
<dbReference type="GO" id="GO:0003886">
    <property type="term" value="F:DNA (cytosine-5-)-methyltransferase activity"/>
    <property type="evidence" value="ECO:0007669"/>
    <property type="project" value="UniProtKB-EC"/>
</dbReference>
<dbReference type="RefSeq" id="WP_130304444.1">
    <property type="nucleotide sequence ID" value="NZ_SHKO01000002.1"/>
</dbReference>
<evidence type="ECO:0000313" key="10">
    <source>
        <dbReference type="Proteomes" id="UP000293398"/>
    </source>
</evidence>
<dbReference type="GO" id="GO:0009307">
    <property type="term" value="P:DNA restriction-modification system"/>
    <property type="evidence" value="ECO:0007669"/>
    <property type="project" value="UniProtKB-KW"/>
</dbReference>